<protein>
    <submittedName>
        <fullName evidence="1">Uncharacterized protein</fullName>
    </submittedName>
</protein>
<dbReference type="AlphaFoldDB" id="A0A4R8M4Z4"/>
<evidence type="ECO:0000313" key="1">
    <source>
        <dbReference type="EMBL" id="TDY55931.1"/>
    </source>
</evidence>
<reference evidence="1 2" key="1">
    <citation type="submission" date="2019-03" db="EMBL/GenBank/DDBJ databases">
        <title>Genomic Encyclopedia of Type Strains, Phase IV (KMG-IV): sequencing the most valuable type-strain genomes for metagenomic binning, comparative biology and taxonomic classification.</title>
        <authorList>
            <person name="Goeker M."/>
        </authorList>
    </citation>
    <scope>NUCLEOTIDE SEQUENCE [LARGE SCALE GENOMIC DNA]</scope>
    <source>
        <strain evidence="1 2">DSM 25964</strain>
    </source>
</reference>
<dbReference type="EMBL" id="SORI01000020">
    <property type="protein sequence ID" value="TDY55931.1"/>
    <property type="molecule type" value="Genomic_DNA"/>
</dbReference>
<organism evidence="1 2">
    <name type="scientific">Aminivibrio pyruvatiphilus</name>
    <dbReference type="NCBI Taxonomy" id="1005740"/>
    <lineage>
        <taxon>Bacteria</taxon>
        <taxon>Thermotogati</taxon>
        <taxon>Synergistota</taxon>
        <taxon>Synergistia</taxon>
        <taxon>Synergistales</taxon>
        <taxon>Aminobacteriaceae</taxon>
        <taxon>Aminivibrio</taxon>
    </lineage>
</organism>
<comment type="caution">
    <text evidence="1">The sequence shown here is derived from an EMBL/GenBank/DDBJ whole genome shotgun (WGS) entry which is preliminary data.</text>
</comment>
<evidence type="ECO:0000313" key="2">
    <source>
        <dbReference type="Proteomes" id="UP000295066"/>
    </source>
</evidence>
<dbReference type="RefSeq" id="WP_166670173.1">
    <property type="nucleotide sequence ID" value="NZ_SORI01000020.1"/>
</dbReference>
<sequence>MPTQGNCPDISPRLPEEDEIDLADLLFVLWRKRNIILITQLSQDLDSRKTVEMTG</sequence>
<name>A0A4R8M4Z4_9BACT</name>
<dbReference type="Proteomes" id="UP000295066">
    <property type="component" value="Unassembled WGS sequence"/>
</dbReference>
<keyword evidence="2" id="KW-1185">Reference proteome</keyword>
<proteinExistence type="predicted"/>
<accession>A0A4R8M4Z4</accession>
<gene>
    <name evidence="1" type="ORF">C8D99_12012</name>
</gene>